<dbReference type="InterPro" id="IPR027417">
    <property type="entry name" value="P-loop_NTPase"/>
</dbReference>
<gene>
    <name evidence="4" type="ORF">SAMN05216272_11847</name>
</gene>
<feature type="domain" description="ABC transporter" evidence="3">
    <location>
        <begin position="1"/>
        <end position="207"/>
    </location>
</feature>
<keyword evidence="2" id="KW-0067">ATP-binding</keyword>
<dbReference type="Proteomes" id="UP000199636">
    <property type="component" value="Unassembled WGS sequence"/>
</dbReference>
<dbReference type="SMART" id="SM00382">
    <property type="entry name" value="AAA"/>
    <property type="match status" value="1"/>
</dbReference>
<dbReference type="EMBL" id="FNDS01000018">
    <property type="protein sequence ID" value="SDI73523.1"/>
    <property type="molecule type" value="Genomic_DNA"/>
</dbReference>
<dbReference type="InterPro" id="IPR003593">
    <property type="entry name" value="AAA+_ATPase"/>
</dbReference>
<dbReference type="GO" id="GO:0016887">
    <property type="term" value="F:ATP hydrolysis activity"/>
    <property type="evidence" value="ECO:0007669"/>
    <property type="project" value="InterPro"/>
</dbReference>
<sequence>MNHPDIPVGPLRVRQLRGALSGPFDLDLQPARCTVLSGPSGIGKSLLLRMLADLDPNQGEVSLAGVSRESMPASAWRRLVTYVAAESGWWADGVAEHFADVEAARALLPAVSLAPALLDAPVARLSSGERQRLALLRAVLQRPRFLLLDEPTAALDPHSRDQVEALLQRLKGEGMGLLLVSHDPAQAARLGDCQLRMSADGLREVSA</sequence>
<keyword evidence="5" id="KW-1185">Reference proteome</keyword>
<dbReference type="STRING" id="428992.SAMN05216272_11847"/>
<evidence type="ECO:0000256" key="2">
    <source>
        <dbReference type="ARBA" id="ARBA00022840"/>
    </source>
</evidence>
<keyword evidence="1" id="KW-0547">Nucleotide-binding</keyword>
<evidence type="ECO:0000256" key="1">
    <source>
        <dbReference type="ARBA" id="ARBA00022741"/>
    </source>
</evidence>
<protein>
    <submittedName>
        <fullName evidence="4">ABC transporter</fullName>
    </submittedName>
</protein>
<dbReference type="PROSITE" id="PS50893">
    <property type="entry name" value="ABC_TRANSPORTER_2"/>
    <property type="match status" value="1"/>
</dbReference>
<dbReference type="GO" id="GO:0005524">
    <property type="term" value="F:ATP binding"/>
    <property type="evidence" value="ECO:0007669"/>
    <property type="project" value="UniProtKB-KW"/>
</dbReference>
<dbReference type="SUPFAM" id="SSF52540">
    <property type="entry name" value="P-loop containing nucleoside triphosphate hydrolases"/>
    <property type="match status" value="1"/>
</dbReference>
<evidence type="ECO:0000259" key="3">
    <source>
        <dbReference type="PROSITE" id="PS50893"/>
    </source>
</evidence>
<evidence type="ECO:0000313" key="5">
    <source>
        <dbReference type="Proteomes" id="UP000199636"/>
    </source>
</evidence>
<dbReference type="CDD" id="cd00267">
    <property type="entry name" value="ABC_ATPase"/>
    <property type="match status" value="1"/>
</dbReference>
<reference evidence="5" key="1">
    <citation type="submission" date="2016-10" db="EMBL/GenBank/DDBJ databases">
        <authorList>
            <person name="Varghese N."/>
            <person name="Submissions S."/>
        </authorList>
    </citation>
    <scope>NUCLEOTIDE SEQUENCE [LARGE SCALE GENOMIC DNA]</scope>
    <source>
        <strain evidence="5">CCM 7469</strain>
    </source>
</reference>
<dbReference type="PANTHER" id="PTHR43119">
    <property type="entry name" value="ABC TRANSPORT PROTEIN ATP-BINDING COMPONENT-RELATED"/>
    <property type="match status" value="1"/>
</dbReference>
<name>A0A1G8N050_9PSED</name>
<dbReference type="PANTHER" id="PTHR43119:SF1">
    <property type="entry name" value="ABC TRANSPORTER DOMAIN-CONTAINING PROTEIN"/>
    <property type="match status" value="1"/>
</dbReference>
<dbReference type="AlphaFoldDB" id="A0A1G8N050"/>
<dbReference type="Pfam" id="PF00005">
    <property type="entry name" value="ABC_tran"/>
    <property type="match status" value="1"/>
</dbReference>
<evidence type="ECO:0000313" key="4">
    <source>
        <dbReference type="EMBL" id="SDI73523.1"/>
    </source>
</evidence>
<dbReference type="OrthoDB" id="9778547at2"/>
<proteinExistence type="predicted"/>
<dbReference type="RefSeq" id="WP_090268303.1">
    <property type="nucleotide sequence ID" value="NZ_FNDS01000018.1"/>
</dbReference>
<organism evidence="4 5">
    <name type="scientific">Pseudomonas panipatensis</name>
    <dbReference type="NCBI Taxonomy" id="428992"/>
    <lineage>
        <taxon>Bacteria</taxon>
        <taxon>Pseudomonadati</taxon>
        <taxon>Pseudomonadota</taxon>
        <taxon>Gammaproteobacteria</taxon>
        <taxon>Pseudomonadales</taxon>
        <taxon>Pseudomonadaceae</taxon>
        <taxon>Pseudomonas</taxon>
    </lineage>
</organism>
<accession>A0A1G8N050</accession>
<dbReference type="InterPro" id="IPR017871">
    <property type="entry name" value="ABC_transporter-like_CS"/>
</dbReference>
<dbReference type="InterPro" id="IPR003439">
    <property type="entry name" value="ABC_transporter-like_ATP-bd"/>
</dbReference>
<dbReference type="PROSITE" id="PS00211">
    <property type="entry name" value="ABC_TRANSPORTER_1"/>
    <property type="match status" value="1"/>
</dbReference>
<dbReference type="Gene3D" id="3.40.50.300">
    <property type="entry name" value="P-loop containing nucleotide triphosphate hydrolases"/>
    <property type="match status" value="1"/>
</dbReference>